<keyword evidence="3" id="KW-1185">Reference proteome</keyword>
<dbReference type="PROSITE" id="PS51257">
    <property type="entry name" value="PROKAR_LIPOPROTEIN"/>
    <property type="match status" value="1"/>
</dbReference>
<feature type="chain" id="PRO_5038705873" evidence="1">
    <location>
        <begin position="19"/>
        <end position="555"/>
    </location>
</feature>
<dbReference type="EMBL" id="FMUR01000010">
    <property type="protein sequence ID" value="SCY22216.1"/>
    <property type="molecule type" value="Genomic_DNA"/>
</dbReference>
<name>A0A1G5E5G5_9FIRM</name>
<dbReference type="RefSeq" id="WP_074462392.1">
    <property type="nucleotide sequence ID" value="NZ_FMUR01000010.1"/>
</dbReference>
<evidence type="ECO:0000313" key="2">
    <source>
        <dbReference type="EMBL" id="SCY22216.1"/>
    </source>
</evidence>
<organism evidence="2 3">
    <name type="scientific">Butyrivibrio hungatei</name>
    <dbReference type="NCBI Taxonomy" id="185008"/>
    <lineage>
        <taxon>Bacteria</taxon>
        <taxon>Bacillati</taxon>
        <taxon>Bacillota</taxon>
        <taxon>Clostridia</taxon>
        <taxon>Lachnospirales</taxon>
        <taxon>Lachnospiraceae</taxon>
        <taxon>Butyrivibrio</taxon>
    </lineage>
</organism>
<dbReference type="Proteomes" id="UP000183047">
    <property type="component" value="Unassembled WGS sequence"/>
</dbReference>
<evidence type="ECO:0000313" key="3">
    <source>
        <dbReference type="Proteomes" id="UP000183047"/>
    </source>
</evidence>
<dbReference type="PANTHER" id="PTHR43649:SF12">
    <property type="entry name" value="DIACETYLCHITOBIOSE BINDING PROTEIN DASA"/>
    <property type="match status" value="1"/>
</dbReference>
<sequence length="555" mass="61351">MKKRVVSLMLAAMMMVVAVGCGKGDKAGSAANGGGAAADASALGEDGKFAETHHITVEVYDRGNDGGSDPVNNKYTDYIKKGMLDKYNVEVEFVAVPRWTEVEQISNLLAANNAPDVCVTYDIATIETYGNMGGIVDMKDALETNKDILPNLWKHLGETNIYWDQHPDTKTIWDIEAVRENQNDVNTFIREDWLKKLGLEVPTTKEEFYNVLCAFRDNADKLLGADASKLIPYSISFDAGYRAKTLNYSFADPNMTDKEFYINSFDDRGFTIPGIKEGVKLLNKWYNEGLIWKDFALYGAGDKTEDDLIKAGYVGAFTHNWDYPFRDGENSIDANIKKFGGEDAKFIAIDPFEDKNGTHTKWISGPVDRKIFFPSTNDDILASLLYLDWISTPENIEYLQIGDEGVTHEVGEGGEISIIAATGNDIQNSGMNIDYTITTNGLKLVDPALTEKSLAYSYAGIDPQLVADADKIAKTDNRAAKSYHIGAIDAETGMGDPLNQKRDQILDQSIVAPVADFDKIFDQGMQEYLAAGGQAIIDERKAKWESIHGDKENLD</sequence>
<keyword evidence="1" id="KW-0732">Signal</keyword>
<evidence type="ECO:0000256" key="1">
    <source>
        <dbReference type="SAM" id="SignalP"/>
    </source>
</evidence>
<dbReference type="Gene3D" id="3.40.190.10">
    <property type="entry name" value="Periplasmic binding protein-like II"/>
    <property type="match status" value="2"/>
</dbReference>
<dbReference type="SUPFAM" id="SSF53850">
    <property type="entry name" value="Periplasmic binding protein-like II"/>
    <property type="match status" value="1"/>
</dbReference>
<proteinExistence type="predicted"/>
<reference evidence="3" key="1">
    <citation type="submission" date="2016-10" db="EMBL/GenBank/DDBJ databases">
        <authorList>
            <person name="Varghese N."/>
            <person name="Submissions S."/>
        </authorList>
    </citation>
    <scope>NUCLEOTIDE SEQUENCE [LARGE SCALE GENOMIC DNA]</scope>
    <source>
        <strain evidence="3">XBD2006</strain>
    </source>
</reference>
<dbReference type="InterPro" id="IPR050490">
    <property type="entry name" value="Bact_solute-bd_prot1"/>
</dbReference>
<gene>
    <name evidence="2" type="ORF">SAMN02910451_01800</name>
</gene>
<dbReference type="OrthoDB" id="2492023at2"/>
<dbReference type="PANTHER" id="PTHR43649">
    <property type="entry name" value="ARABINOSE-BINDING PROTEIN-RELATED"/>
    <property type="match status" value="1"/>
</dbReference>
<feature type="signal peptide" evidence="1">
    <location>
        <begin position="1"/>
        <end position="18"/>
    </location>
</feature>
<dbReference type="AlphaFoldDB" id="A0A1G5E5G5"/>
<accession>A0A1G5E5G5</accession>
<protein>
    <submittedName>
        <fullName evidence="2">Putative aldouronate transport system substrate-binding protein</fullName>
    </submittedName>
</protein>